<dbReference type="Proteomes" id="UP000782312">
    <property type="component" value="Unassembled WGS sequence"/>
</dbReference>
<name>A0A932HVE1_UNCTE</name>
<evidence type="ECO:0008006" key="4">
    <source>
        <dbReference type="Google" id="ProtNLM"/>
    </source>
</evidence>
<feature type="chain" id="PRO_5037780389" description="Cytochrome c-552/4 domain-containing protein" evidence="1">
    <location>
        <begin position="22"/>
        <end position="145"/>
    </location>
</feature>
<protein>
    <recommendedName>
        <fullName evidence="4">Cytochrome c-552/4 domain-containing protein</fullName>
    </recommendedName>
</protein>
<comment type="caution">
    <text evidence="2">The sequence shown here is derived from an EMBL/GenBank/DDBJ whole genome shotgun (WGS) entry which is preliminary data.</text>
</comment>
<accession>A0A932HVE1</accession>
<dbReference type="PROSITE" id="PS51257">
    <property type="entry name" value="PROKAR_LIPOPROTEIN"/>
    <property type="match status" value="1"/>
</dbReference>
<dbReference type="AlphaFoldDB" id="A0A932HVE1"/>
<sequence>MKRVGQAVAALSLALALGACAKEPIQKAVAGSLLPAEENVVVTNHCQGCHLHAKFNAEAHLAKIRDLYPADSPLRENTQCLKCHQLKLENIFRNEVRRTEFPHKNLVGLTDIPKPAAVVKAPDKKEMPKTEAEQNKRKWYFFYLF</sequence>
<reference evidence="2" key="1">
    <citation type="submission" date="2020-07" db="EMBL/GenBank/DDBJ databases">
        <title>Huge and variable diversity of episymbiotic CPR bacteria and DPANN archaea in groundwater ecosystems.</title>
        <authorList>
            <person name="He C.Y."/>
            <person name="Keren R."/>
            <person name="Whittaker M."/>
            <person name="Farag I.F."/>
            <person name="Doudna J."/>
            <person name="Cate J.H.D."/>
            <person name="Banfield J.F."/>
        </authorList>
    </citation>
    <scope>NUCLEOTIDE SEQUENCE</scope>
    <source>
        <strain evidence="2">NC_groundwater_763_Ag_S-0.2um_68_21</strain>
    </source>
</reference>
<feature type="signal peptide" evidence="1">
    <location>
        <begin position="1"/>
        <end position="21"/>
    </location>
</feature>
<proteinExistence type="predicted"/>
<keyword evidence="1" id="KW-0732">Signal</keyword>
<dbReference type="EMBL" id="JACPUR010000003">
    <property type="protein sequence ID" value="MBI3126390.1"/>
    <property type="molecule type" value="Genomic_DNA"/>
</dbReference>
<evidence type="ECO:0000313" key="2">
    <source>
        <dbReference type="EMBL" id="MBI3126390.1"/>
    </source>
</evidence>
<gene>
    <name evidence="2" type="ORF">HYZ11_02155</name>
</gene>
<evidence type="ECO:0000256" key="1">
    <source>
        <dbReference type="SAM" id="SignalP"/>
    </source>
</evidence>
<organism evidence="2 3">
    <name type="scientific">Tectimicrobiota bacterium</name>
    <dbReference type="NCBI Taxonomy" id="2528274"/>
    <lineage>
        <taxon>Bacteria</taxon>
        <taxon>Pseudomonadati</taxon>
        <taxon>Nitrospinota/Tectimicrobiota group</taxon>
        <taxon>Candidatus Tectimicrobiota</taxon>
    </lineage>
</organism>
<evidence type="ECO:0000313" key="3">
    <source>
        <dbReference type="Proteomes" id="UP000782312"/>
    </source>
</evidence>